<dbReference type="AlphaFoldDB" id="A0A9X2Y0E0"/>
<sequence>MKKTYAILLVCAIFIISSAQAQQWQGGGGDTAAMRQRMIERIKPQLIEKAKLTEAEADKVIEINFASRSSMRELRNSNLSEDERRKKLDEIQAANNKKYKDIPLTDEKVKAVNDFYAEQRRNFQQRGNN</sequence>
<evidence type="ECO:0000256" key="1">
    <source>
        <dbReference type="SAM" id="SignalP"/>
    </source>
</evidence>
<dbReference type="EMBL" id="JAOTIF010000032">
    <property type="protein sequence ID" value="MCU7552325.1"/>
    <property type="molecule type" value="Genomic_DNA"/>
</dbReference>
<evidence type="ECO:0000313" key="2">
    <source>
        <dbReference type="EMBL" id="MCU7552325.1"/>
    </source>
</evidence>
<comment type="caution">
    <text evidence="2">The sequence shown here is derived from an EMBL/GenBank/DDBJ whole genome shotgun (WGS) entry which is preliminary data.</text>
</comment>
<evidence type="ECO:0008006" key="4">
    <source>
        <dbReference type="Google" id="ProtNLM"/>
    </source>
</evidence>
<feature type="signal peptide" evidence="1">
    <location>
        <begin position="1"/>
        <end position="21"/>
    </location>
</feature>
<dbReference type="Proteomes" id="UP001155483">
    <property type="component" value="Unassembled WGS sequence"/>
</dbReference>
<name>A0A9X2Y0E0_9BACT</name>
<reference evidence="2" key="1">
    <citation type="submission" date="2022-09" db="EMBL/GenBank/DDBJ databases">
        <authorList>
            <person name="Yuan C."/>
            <person name="Ke Z."/>
        </authorList>
    </citation>
    <scope>NUCLEOTIDE SEQUENCE</scope>
    <source>
        <strain evidence="2">LB-8</strain>
    </source>
</reference>
<evidence type="ECO:0000313" key="3">
    <source>
        <dbReference type="Proteomes" id="UP001155483"/>
    </source>
</evidence>
<feature type="chain" id="PRO_5040844045" description="DUF4890 domain-containing protein" evidence="1">
    <location>
        <begin position="22"/>
        <end position="129"/>
    </location>
</feature>
<proteinExistence type="predicted"/>
<reference evidence="2" key="2">
    <citation type="submission" date="2023-04" db="EMBL/GenBank/DDBJ databases">
        <title>Paracnuella aquatica gen. nov., sp. nov., a member of the family Chitinophagaceae isolated from a hot spring.</title>
        <authorList>
            <person name="Wang C."/>
        </authorList>
    </citation>
    <scope>NUCLEOTIDE SEQUENCE</scope>
    <source>
        <strain evidence="2">LB-8</strain>
    </source>
</reference>
<keyword evidence="1" id="KW-0732">Signal</keyword>
<keyword evidence="3" id="KW-1185">Reference proteome</keyword>
<protein>
    <recommendedName>
        <fullName evidence="4">DUF4890 domain-containing protein</fullName>
    </recommendedName>
</protein>
<organism evidence="2 3">
    <name type="scientific">Paraflavisolibacter caeni</name>
    <dbReference type="NCBI Taxonomy" id="2982496"/>
    <lineage>
        <taxon>Bacteria</taxon>
        <taxon>Pseudomonadati</taxon>
        <taxon>Bacteroidota</taxon>
        <taxon>Chitinophagia</taxon>
        <taxon>Chitinophagales</taxon>
        <taxon>Chitinophagaceae</taxon>
        <taxon>Paraflavisolibacter</taxon>
    </lineage>
</organism>
<accession>A0A9X2Y0E0</accession>
<gene>
    <name evidence="2" type="ORF">OCK74_24610</name>
</gene>
<dbReference type="RefSeq" id="WP_279299761.1">
    <property type="nucleotide sequence ID" value="NZ_JAOTIF010000032.1"/>
</dbReference>